<organism evidence="2 3">
    <name type="scientific">Magnetofaba australis IT-1</name>
    <dbReference type="NCBI Taxonomy" id="1434232"/>
    <lineage>
        <taxon>Bacteria</taxon>
        <taxon>Pseudomonadati</taxon>
        <taxon>Pseudomonadota</taxon>
        <taxon>Magnetococcia</taxon>
        <taxon>Magnetococcales</taxon>
        <taxon>Magnetococcaceae</taxon>
        <taxon>Magnetofaba</taxon>
    </lineage>
</organism>
<accession>A0A1Y2K3K6</accession>
<dbReference type="AlphaFoldDB" id="A0A1Y2K3K6"/>
<keyword evidence="2" id="KW-0067">ATP-binding</keyword>
<feature type="region of interest" description="Disordered" evidence="1">
    <location>
        <begin position="659"/>
        <end position="685"/>
    </location>
</feature>
<comment type="caution">
    <text evidence="2">The sequence shown here is derived from an EMBL/GenBank/DDBJ whole genome shotgun (WGS) entry which is preliminary data.</text>
</comment>
<sequence>MQRWMAELTLAERQENQWRKEARMAVKRYRAERRLDPDHQAPPLFNILYSNIQTLAPALYGQTPRPDIRRRHADEDPITRTVAETLERAVNWHIESVDFDEQIKNALHDALLTGRGAVRVGFKADFDVLVDPATEESFETPIQGQATLQYVPWEDLRIGPARTWAEVPWVAFRHQLTRAELKQAFPHLKSDDLTFTYAPEKWNRADDEDLRQADLFRRATVWEIWDLETRQVRFICPGYIKAPLRVMEDPLGLEGFFPIPRPMRFMRDTSSMIPMVEYGQYRDQARELDRLTGRINRIIESIRFRGIYDPTLGEDLENVLDASDGTLVPAGDGATALLAQGGLSNAIWMLPTESAAAVLAQLYGQREMVKNEVWEITGIADILRGVTQPNETARAQSIKANFASMRIQERQKEVARYCRDLIKLMAEVIAEQLPAERLTEMSGIVLPPPALKLLGSQQLRDYRIDIETDSTMMADELADRESVTTALTSVVSYLTGATPLITAGVLTPDGAMKMLLAAVRRFRLGRDVEEALDDPSKMLQSAMNPEKAQQMQQMQMHAAVQTAQTQAQLQAQATQMEAQNAQRKAQLEAMQLQLKMEQVALERQKLMVKAQEVARDQQEAVAEAHQAQAEQAEAERKTVESIEAARLAEAEQAEAERAAVQQAQAEAMRQQVLQEKTQQHAYHEDPAMVGVEPPYVRLTPEREAY</sequence>
<dbReference type="EMBL" id="LVJN01000019">
    <property type="protein sequence ID" value="OSM03967.1"/>
    <property type="molecule type" value="Genomic_DNA"/>
</dbReference>
<dbReference type="STRING" id="1434232.MAIT1_03787"/>
<evidence type="ECO:0000313" key="2">
    <source>
        <dbReference type="EMBL" id="OSM03967.1"/>
    </source>
</evidence>
<dbReference type="GO" id="GO:0005524">
    <property type="term" value="F:ATP binding"/>
    <property type="evidence" value="ECO:0007669"/>
    <property type="project" value="UniProtKB-KW"/>
</dbReference>
<gene>
    <name evidence="2" type="ORF">MAIT1_03787</name>
</gene>
<evidence type="ECO:0000313" key="3">
    <source>
        <dbReference type="Proteomes" id="UP000194003"/>
    </source>
</evidence>
<keyword evidence="3" id="KW-1185">Reference proteome</keyword>
<keyword evidence="2" id="KW-0547">Nucleotide-binding</keyword>
<protein>
    <submittedName>
        <fullName evidence="2">Putative ATPase with chaperone activity, ATP-binding subunit</fullName>
    </submittedName>
</protein>
<evidence type="ECO:0000256" key="1">
    <source>
        <dbReference type="SAM" id="MobiDB-lite"/>
    </source>
</evidence>
<dbReference type="Proteomes" id="UP000194003">
    <property type="component" value="Unassembled WGS sequence"/>
</dbReference>
<name>A0A1Y2K3K6_9PROT</name>
<feature type="compositionally biased region" description="Low complexity" evidence="1">
    <location>
        <begin position="659"/>
        <end position="671"/>
    </location>
</feature>
<reference evidence="2 3" key="1">
    <citation type="journal article" date="2016" name="BMC Genomics">
        <title>Combined genomic and structural analyses of a cultured magnetotactic bacterium reveals its niche adaptation to a dynamic environment.</title>
        <authorList>
            <person name="Araujo A.C."/>
            <person name="Morillo V."/>
            <person name="Cypriano J."/>
            <person name="Teixeira L.C."/>
            <person name="Leao P."/>
            <person name="Lyra S."/>
            <person name="Almeida L.G."/>
            <person name="Bazylinski D.A."/>
            <person name="Vasconcellos A.T."/>
            <person name="Abreu F."/>
            <person name="Lins U."/>
        </authorList>
    </citation>
    <scope>NUCLEOTIDE SEQUENCE [LARGE SCALE GENOMIC DNA]</scope>
    <source>
        <strain evidence="2 3">IT-1</strain>
    </source>
</reference>
<proteinExistence type="predicted"/>